<protein>
    <submittedName>
        <fullName evidence="1">Uncharacterized protein</fullName>
    </submittedName>
</protein>
<keyword evidence="2" id="KW-1185">Reference proteome</keyword>
<accession>A0AAV6RRQ0</accession>
<proteinExistence type="predicted"/>
<name>A0AAV6RRQ0_SOLSE</name>
<evidence type="ECO:0000313" key="2">
    <source>
        <dbReference type="Proteomes" id="UP000693946"/>
    </source>
</evidence>
<reference evidence="1 2" key="1">
    <citation type="journal article" date="2021" name="Sci. Rep.">
        <title>Chromosome anchoring in Senegalese sole (Solea senegalensis) reveals sex-associated markers and genome rearrangements in flatfish.</title>
        <authorList>
            <person name="Guerrero-Cozar I."/>
            <person name="Gomez-Garrido J."/>
            <person name="Berbel C."/>
            <person name="Martinez-Blanch J.F."/>
            <person name="Alioto T."/>
            <person name="Claros M.G."/>
            <person name="Gagnaire P.A."/>
            <person name="Manchado M."/>
        </authorList>
    </citation>
    <scope>NUCLEOTIDE SEQUENCE [LARGE SCALE GENOMIC DNA]</scope>
    <source>
        <strain evidence="1">Sse05_10M</strain>
    </source>
</reference>
<organism evidence="1 2">
    <name type="scientific">Solea senegalensis</name>
    <name type="common">Senegalese sole</name>
    <dbReference type="NCBI Taxonomy" id="28829"/>
    <lineage>
        <taxon>Eukaryota</taxon>
        <taxon>Metazoa</taxon>
        <taxon>Chordata</taxon>
        <taxon>Craniata</taxon>
        <taxon>Vertebrata</taxon>
        <taxon>Euteleostomi</taxon>
        <taxon>Actinopterygii</taxon>
        <taxon>Neopterygii</taxon>
        <taxon>Teleostei</taxon>
        <taxon>Neoteleostei</taxon>
        <taxon>Acanthomorphata</taxon>
        <taxon>Carangaria</taxon>
        <taxon>Pleuronectiformes</taxon>
        <taxon>Pleuronectoidei</taxon>
        <taxon>Soleidae</taxon>
        <taxon>Solea</taxon>
    </lineage>
</organism>
<dbReference type="EMBL" id="JAGKHQ010000009">
    <property type="protein sequence ID" value="KAG7508106.1"/>
    <property type="molecule type" value="Genomic_DNA"/>
</dbReference>
<sequence length="50" mass="5125">MSPGSTVVVEPTSSKCVPGGIKVGVVTPLWADGWTPMTVTNVIKKPLTAS</sequence>
<gene>
    <name evidence="1" type="ORF">JOB18_003251</name>
</gene>
<evidence type="ECO:0000313" key="1">
    <source>
        <dbReference type="EMBL" id="KAG7508106.1"/>
    </source>
</evidence>
<comment type="caution">
    <text evidence="1">The sequence shown here is derived from an EMBL/GenBank/DDBJ whole genome shotgun (WGS) entry which is preliminary data.</text>
</comment>
<dbReference type="AlphaFoldDB" id="A0AAV6RRQ0"/>
<dbReference type="Proteomes" id="UP000693946">
    <property type="component" value="Linkage Group LG17"/>
</dbReference>